<organism evidence="7 8">
    <name type="scientific">Candidatus Coxiella mudrowiae</name>
    <dbReference type="NCBI Taxonomy" id="2054173"/>
    <lineage>
        <taxon>Bacteria</taxon>
        <taxon>Pseudomonadati</taxon>
        <taxon>Pseudomonadota</taxon>
        <taxon>Gammaproteobacteria</taxon>
        <taxon>Legionellales</taxon>
        <taxon>Coxiellaceae</taxon>
        <taxon>Coxiella</taxon>
    </lineage>
</organism>
<evidence type="ECO:0000256" key="5">
    <source>
        <dbReference type="ARBA" id="ARBA00023288"/>
    </source>
</evidence>
<proteinExistence type="inferred from homology"/>
<keyword evidence="1 6" id="KW-0732">Signal</keyword>
<gene>
    <name evidence="6" type="primary">lptE</name>
    <name evidence="7" type="ORF">CleRT_07740</name>
</gene>
<keyword evidence="8" id="KW-1185">Reference proteome</keyword>
<reference evidence="7 8" key="1">
    <citation type="journal article" date="2015" name="Genome Biol. Evol.">
        <title>Distinctive Genome Reduction Rates Revealed by Genomic Analyses of Two Coxiella-Like Endosymbionts in Ticks.</title>
        <authorList>
            <person name="Gottlieb Y."/>
            <person name="Lalzar I."/>
            <person name="Klasson L."/>
        </authorList>
    </citation>
    <scope>NUCLEOTIDE SEQUENCE [LARGE SCALE GENOMIC DNA]</scope>
    <source>
        <strain evidence="7 8">CRt</strain>
    </source>
</reference>
<comment type="similarity">
    <text evidence="6">Belongs to the LptE lipoprotein family.</text>
</comment>
<evidence type="ECO:0000256" key="2">
    <source>
        <dbReference type="ARBA" id="ARBA00023136"/>
    </source>
</evidence>
<keyword evidence="5 6" id="KW-0449">Lipoprotein</keyword>
<evidence type="ECO:0000313" key="7">
    <source>
        <dbReference type="EMBL" id="AKQ33587.1"/>
    </source>
</evidence>
<dbReference type="InterPro" id="IPR007485">
    <property type="entry name" value="LPS_assembly_LptE"/>
</dbReference>
<accession>A0ABM5UUK7</accession>
<keyword evidence="4 6" id="KW-0998">Cell outer membrane</keyword>
<evidence type="ECO:0000313" key="8">
    <source>
        <dbReference type="Proteomes" id="UP000063965"/>
    </source>
</evidence>
<dbReference type="EMBL" id="CP011126">
    <property type="protein sequence ID" value="AKQ33587.1"/>
    <property type="molecule type" value="Genomic_DNA"/>
</dbReference>
<keyword evidence="2 6" id="KW-0472">Membrane</keyword>
<dbReference type="RefSeq" id="WP_048875186.1">
    <property type="nucleotide sequence ID" value="NZ_CP011126.1"/>
</dbReference>
<dbReference type="Gene3D" id="3.30.160.150">
    <property type="entry name" value="Lipoprotein like domain"/>
    <property type="match status" value="1"/>
</dbReference>
<evidence type="ECO:0000256" key="6">
    <source>
        <dbReference type="HAMAP-Rule" id="MF_01186"/>
    </source>
</evidence>
<protein>
    <recommendedName>
        <fullName evidence="6">LPS-assembly lipoprotein LptE</fullName>
    </recommendedName>
</protein>
<dbReference type="HAMAP" id="MF_01186">
    <property type="entry name" value="LPS_assembly_LptE"/>
    <property type="match status" value="1"/>
</dbReference>
<dbReference type="Proteomes" id="UP000063965">
    <property type="component" value="Chromosome"/>
</dbReference>
<comment type="subcellular location">
    <subcellularLocation>
        <location evidence="6">Cell outer membrane</location>
        <topology evidence="6">Lipid-anchor</topology>
    </subcellularLocation>
</comment>
<comment type="subunit">
    <text evidence="6">Component of the lipopolysaccharide transport and assembly complex. Interacts with LptD.</text>
</comment>
<evidence type="ECO:0000256" key="3">
    <source>
        <dbReference type="ARBA" id="ARBA00023139"/>
    </source>
</evidence>
<dbReference type="PANTHER" id="PTHR38098:SF1">
    <property type="entry name" value="LPS-ASSEMBLY LIPOPROTEIN LPTE"/>
    <property type="match status" value="1"/>
</dbReference>
<name>A0ABM5UUK7_9COXI</name>
<evidence type="ECO:0000256" key="4">
    <source>
        <dbReference type="ARBA" id="ARBA00023237"/>
    </source>
</evidence>
<comment type="function">
    <text evidence="6">Together with LptD, is involved in the assembly of lipopolysaccharide (LPS) at the surface of the outer membrane. Required for the proper assembly of LptD. Binds LPS and may serve as the LPS recognition site at the outer membrane.</text>
</comment>
<sequence>MANKIRAIFILLIGTLICSTVAGCGFKLRSPNDIPPYLCILYIDSPNPYDLLTIQLSRTLQALNVHLTKTREDAPVILRIININWEPLIPAILYSSTGTFYTYLLSVDFDLETVNGQILMGPKNLTLRRRLIQNTNQIYTPNATRLMKQEMTRTMVSLIYKDLVTFPHPSPHRR</sequence>
<dbReference type="PROSITE" id="PS51257">
    <property type="entry name" value="PROKAR_LIPOPROTEIN"/>
    <property type="match status" value="1"/>
</dbReference>
<evidence type="ECO:0000256" key="1">
    <source>
        <dbReference type="ARBA" id="ARBA00022729"/>
    </source>
</evidence>
<keyword evidence="3 6" id="KW-0564">Palmitate</keyword>
<dbReference type="PANTHER" id="PTHR38098">
    <property type="entry name" value="LPS-ASSEMBLY LIPOPROTEIN LPTE"/>
    <property type="match status" value="1"/>
</dbReference>